<evidence type="ECO:0000313" key="5">
    <source>
        <dbReference type="EMBL" id="MFC4907693.1"/>
    </source>
</evidence>
<dbReference type="RefSeq" id="WP_378253656.1">
    <property type="nucleotide sequence ID" value="NZ_JBHSIT010000002.1"/>
</dbReference>
<proteinExistence type="predicted"/>
<evidence type="ECO:0000256" key="2">
    <source>
        <dbReference type="ARBA" id="ARBA00023125"/>
    </source>
</evidence>
<dbReference type="SMART" id="SM00418">
    <property type="entry name" value="HTH_ARSR"/>
    <property type="match status" value="1"/>
</dbReference>
<accession>A0ABV9TW63</accession>
<dbReference type="PANTHER" id="PTHR43132:SF6">
    <property type="entry name" value="HTH-TYPE TRANSCRIPTIONAL REPRESSOR CZRA"/>
    <property type="match status" value="1"/>
</dbReference>
<keyword evidence="1" id="KW-0805">Transcription regulation</keyword>
<dbReference type="CDD" id="cd00090">
    <property type="entry name" value="HTH_ARSR"/>
    <property type="match status" value="1"/>
</dbReference>
<organism evidence="5 6">
    <name type="scientific">Actinomadura gamaensis</name>
    <dbReference type="NCBI Taxonomy" id="1763541"/>
    <lineage>
        <taxon>Bacteria</taxon>
        <taxon>Bacillati</taxon>
        <taxon>Actinomycetota</taxon>
        <taxon>Actinomycetes</taxon>
        <taxon>Streptosporangiales</taxon>
        <taxon>Thermomonosporaceae</taxon>
        <taxon>Actinomadura</taxon>
    </lineage>
</organism>
<gene>
    <name evidence="5" type="ORF">ACFPCY_10205</name>
</gene>
<dbReference type="Gene3D" id="1.10.10.10">
    <property type="entry name" value="Winged helix-like DNA-binding domain superfamily/Winged helix DNA-binding domain"/>
    <property type="match status" value="1"/>
</dbReference>
<dbReference type="InterPro" id="IPR051011">
    <property type="entry name" value="Metal_resp_trans_reg"/>
</dbReference>
<dbReference type="InterPro" id="IPR001845">
    <property type="entry name" value="HTH_ArsR_DNA-bd_dom"/>
</dbReference>
<keyword evidence="6" id="KW-1185">Reference proteome</keyword>
<dbReference type="PROSITE" id="PS00846">
    <property type="entry name" value="HTH_ARSR_1"/>
    <property type="match status" value="1"/>
</dbReference>
<dbReference type="SUPFAM" id="SSF46785">
    <property type="entry name" value="Winged helix' DNA-binding domain"/>
    <property type="match status" value="1"/>
</dbReference>
<dbReference type="InterPro" id="IPR011991">
    <property type="entry name" value="ArsR-like_HTH"/>
</dbReference>
<sequence length="137" mass="14431">MSSGSDAQAVGMDGCAVRVVDAERVAVVCEAMPAPQDVAELADVFGLLADPGRLKVLVALLEGEMCVCDLAAVAGASESAVSHHLRLLRAHRVVQARRAGRMAYYRLADAHVRMLLDVALTHIGHAPATAHPEHAPH</sequence>
<dbReference type="InterPro" id="IPR036388">
    <property type="entry name" value="WH-like_DNA-bd_sf"/>
</dbReference>
<dbReference type="PRINTS" id="PR00778">
    <property type="entry name" value="HTHARSR"/>
</dbReference>
<evidence type="ECO:0000259" key="4">
    <source>
        <dbReference type="PROSITE" id="PS50987"/>
    </source>
</evidence>
<dbReference type="Proteomes" id="UP001595872">
    <property type="component" value="Unassembled WGS sequence"/>
</dbReference>
<evidence type="ECO:0000256" key="1">
    <source>
        <dbReference type="ARBA" id="ARBA00023015"/>
    </source>
</evidence>
<dbReference type="Pfam" id="PF01022">
    <property type="entry name" value="HTH_5"/>
    <property type="match status" value="1"/>
</dbReference>
<protein>
    <submittedName>
        <fullName evidence="5">ArsR/SmtB family transcription factor</fullName>
    </submittedName>
</protein>
<evidence type="ECO:0000256" key="3">
    <source>
        <dbReference type="ARBA" id="ARBA00023163"/>
    </source>
</evidence>
<dbReference type="PROSITE" id="PS50987">
    <property type="entry name" value="HTH_ARSR_2"/>
    <property type="match status" value="1"/>
</dbReference>
<keyword evidence="2" id="KW-0238">DNA-binding</keyword>
<evidence type="ECO:0000313" key="6">
    <source>
        <dbReference type="Proteomes" id="UP001595872"/>
    </source>
</evidence>
<dbReference type="NCBIfam" id="NF033788">
    <property type="entry name" value="HTH_metalloreg"/>
    <property type="match status" value="1"/>
</dbReference>
<dbReference type="PANTHER" id="PTHR43132">
    <property type="entry name" value="ARSENICAL RESISTANCE OPERON REPRESSOR ARSR-RELATED"/>
    <property type="match status" value="1"/>
</dbReference>
<comment type="caution">
    <text evidence="5">The sequence shown here is derived from an EMBL/GenBank/DDBJ whole genome shotgun (WGS) entry which is preliminary data.</text>
</comment>
<name>A0ABV9TW63_9ACTN</name>
<dbReference type="InterPro" id="IPR018334">
    <property type="entry name" value="ArsR_HTH"/>
</dbReference>
<reference evidence="6" key="1">
    <citation type="journal article" date="2019" name="Int. J. Syst. Evol. Microbiol.">
        <title>The Global Catalogue of Microorganisms (GCM) 10K type strain sequencing project: providing services to taxonomists for standard genome sequencing and annotation.</title>
        <authorList>
            <consortium name="The Broad Institute Genomics Platform"/>
            <consortium name="The Broad Institute Genome Sequencing Center for Infectious Disease"/>
            <person name="Wu L."/>
            <person name="Ma J."/>
        </authorList>
    </citation>
    <scope>NUCLEOTIDE SEQUENCE [LARGE SCALE GENOMIC DNA]</scope>
    <source>
        <strain evidence="6">KLKA75</strain>
    </source>
</reference>
<dbReference type="EMBL" id="JBHSIT010000002">
    <property type="protein sequence ID" value="MFC4907693.1"/>
    <property type="molecule type" value="Genomic_DNA"/>
</dbReference>
<keyword evidence="3" id="KW-0804">Transcription</keyword>
<dbReference type="InterPro" id="IPR036390">
    <property type="entry name" value="WH_DNA-bd_sf"/>
</dbReference>
<feature type="domain" description="HTH arsR-type" evidence="4">
    <location>
        <begin position="33"/>
        <end position="127"/>
    </location>
</feature>